<organism evidence="1 2">
    <name type="scientific">Vibrio caribbeanicus ATCC BAA-2122</name>
    <dbReference type="NCBI Taxonomy" id="796620"/>
    <lineage>
        <taxon>Bacteria</taxon>
        <taxon>Pseudomonadati</taxon>
        <taxon>Pseudomonadota</taxon>
        <taxon>Gammaproteobacteria</taxon>
        <taxon>Vibrionales</taxon>
        <taxon>Vibrionaceae</taxon>
        <taxon>Vibrio</taxon>
    </lineage>
</organism>
<proteinExistence type="predicted"/>
<dbReference type="GO" id="GO:0030254">
    <property type="term" value="P:protein secretion by the type III secretion system"/>
    <property type="evidence" value="ECO:0007669"/>
    <property type="project" value="InterPro"/>
</dbReference>
<evidence type="ECO:0000313" key="2">
    <source>
        <dbReference type="Proteomes" id="UP000002943"/>
    </source>
</evidence>
<dbReference type="RefSeq" id="WP_009599300.1">
    <property type="nucleotide sequence ID" value="NZ_AEIU01000002.1"/>
</dbReference>
<dbReference type="Pfam" id="PF05932">
    <property type="entry name" value="CesT"/>
    <property type="match status" value="1"/>
</dbReference>
<dbReference type="InterPro" id="IPR010261">
    <property type="entry name" value="Tir_chaperone"/>
</dbReference>
<dbReference type="SUPFAM" id="SSF69635">
    <property type="entry name" value="Type III secretory system chaperone-like"/>
    <property type="match status" value="1"/>
</dbReference>
<accession>E3BEK9</accession>
<keyword evidence="2" id="KW-1185">Reference proteome</keyword>
<name>E3BEK9_9VIBR</name>
<gene>
    <name evidence="1" type="ORF">VIBC2010_08763</name>
</gene>
<evidence type="ECO:0000313" key="1">
    <source>
        <dbReference type="EMBL" id="EFP98626.1"/>
    </source>
</evidence>
<dbReference type="Gene3D" id="3.30.1460.10">
    <property type="match status" value="1"/>
</dbReference>
<protein>
    <submittedName>
        <fullName evidence="1">TIR chaperone family protein</fullName>
    </submittedName>
</protein>
<dbReference type="NCBIfam" id="NF011857">
    <property type="entry name" value="PRK15329.1"/>
    <property type="match status" value="1"/>
</dbReference>
<dbReference type="Proteomes" id="UP000002943">
    <property type="component" value="Unassembled WGS sequence"/>
</dbReference>
<sequence>MNHELLLSRLGEKLGLPLVFDQSNQCMLLLDDCLMVSILADEQDWLFNCMLTKVEPESEHRILKEAMRFNHILSHTGSGHIYFEENGRALLYQVRVENPQDGDEIFDQLTEVVNQYEKIHSDFH</sequence>
<dbReference type="AlphaFoldDB" id="E3BEK9"/>
<dbReference type="STRING" id="796620.VIBC2010_08763"/>
<dbReference type="EMBL" id="AEIU01000002">
    <property type="protein sequence ID" value="EFP98626.1"/>
    <property type="molecule type" value="Genomic_DNA"/>
</dbReference>
<dbReference type="CDD" id="cd17021">
    <property type="entry name" value="T3SC_IA_SicP-like"/>
    <property type="match status" value="1"/>
</dbReference>
<comment type="caution">
    <text evidence="1">The sequence shown here is derived from an EMBL/GenBank/DDBJ whole genome shotgun (WGS) entry which is preliminary data.</text>
</comment>
<dbReference type="InterPro" id="IPR044530">
    <property type="entry name" value="SicP"/>
</dbReference>
<reference evidence="1 2" key="1">
    <citation type="journal article" date="2012" name="Int. J. Syst. Evol. Microbiol.">
        <title>Vibrio caribbeanicus sp. nov., isolated from the marine sponge Scleritoderma cyanea.</title>
        <authorList>
            <person name="Hoffmann M."/>
            <person name="Monday S.R."/>
            <person name="Allard M.W."/>
            <person name="Strain E.A."/>
            <person name="Whittaker P."/>
            <person name="Naum M."/>
            <person name="McCarthy P.J."/>
            <person name="Lopez J.V."/>
            <person name="Fischer M."/>
            <person name="Brown E.W."/>
        </authorList>
    </citation>
    <scope>NUCLEOTIDE SEQUENCE [LARGE SCALE GENOMIC DNA]</scope>
    <source>
        <strain evidence="1 2">ATCC BAA-2122</strain>
    </source>
</reference>
<dbReference type="eggNOG" id="ENOG5033IR1">
    <property type="taxonomic scope" value="Bacteria"/>
</dbReference>
<dbReference type="OrthoDB" id="5880279at2"/>